<accession>A0A6V7Q3R9</accession>
<keyword evidence="3" id="KW-0963">Cytoplasm</keyword>
<comment type="subcellular location">
    <subcellularLocation>
        <location evidence="2">Cytoplasm</location>
    </subcellularLocation>
    <subcellularLocation>
        <location evidence="1">Nucleus</location>
    </subcellularLocation>
</comment>
<dbReference type="SUPFAM" id="SSF48371">
    <property type="entry name" value="ARM repeat"/>
    <property type="match status" value="1"/>
</dbReference>
<keyword evidence="5" id="KW-0539">Nucleus</keyword>
<dbReference type="Gene3D" id="1.25.10.10">
    <property type="entry name" value="Leucine-rich Repeat Variant"/>
    <property type="match status" value="1"/>
</dbReference>
<dbReference type="InterPro" id="IPR038739">
    <property type="entry name" value="ARMC8/Vid28"/>
</dbReference>
<organism evidence="7">
    <name type="scientific">Ananas comosus var. bracteatus</name>
    <name type="common">red pineapple</name>
    <dbReference type="NCBI Taxonomy" id="296719"/>
    <lineage>
        <taxon>Eukaryota</taxon>
        <taxon>Viridiplantae</taxon>
        <taxon>Streptophyta</taxon>
        <taxon>Embryophyta</taxon>
        <taxon>Tracheophyta</taxon>
        <taxon>Spermatophyta</taxon>
        <taxon>Magnoliopsida</taxon>
        <taxon>Liliopsida</taxon>
        <taxon>Poales</taxon>
        <taxon>Bromeliaceae</taxon>
        <taxon>Bromelioideae</taxon>
        <taxon>Ananas</taxon>
    </lineage>
</organism>
<feature type="region of interest" description="Disordered" evidence="6">
    <location>
        <begin position="77"/>
        <end position="120"/>
    </location>
</feature>
<keyword evidence="4" id="KW-0677">Repeat</keyword>
<evidence type="ECO:0000256" key="5">
    <source>
        <dbReference type="ARBA" id="ARBA00023242"/>
    </source>
</evidence>
<evidence type="ECO:0000256" key="3">
    <source>
        <dbReference type="ARBA" id="ARBA00022490"/>
    </source>
</evidence>
<evidence type="ECO:0000256" key="2">
    <source>
        <dbReference type="ARBA" id="ARBA00004496"/>
    </source>
</evidence>
<dbReference type="GO" id="GO:0043161">
    <property type="term" value="P:proteasome-mediated ubiquitin-dependent protein catabolic process"/>
    <property type="evidence" value="ECO:0007669"/>
    <property type="project" value="TreeGrafter"/>
</dbReference>
<protein>
    <recommendedName>
        <fullName evidence="8">Armadillo repeat-containing domain-containing protein</fullName>
    </recommendedName>
</protein>
<evidence type="ECO:0000313" key="7">
    <source>
        <dbReference type="EMBL" id="CAD1837660.1"/>
    </source>
</evidence>
<evidence type="ECO:0008006" key="8">
    <source>
        <dbReference type="Google" id="ProtNLM"/>
    </source>
</evidence>
<feature type="region of interest" description="Disordered" evidence="6">
    <location>
        <begin position="1"/>
        <end position="20"/>
    </location>
</feature>
<evidence type="ECO:0000256" key="6">
    <source>
        <dbReference type="SAM" id="MobiDB-lite"/>
    </source>
</evidence>
<proteinExistence type="predicted"/>
<feature type="region of interest" description="Disordered" evidence="6">
    <location>
        <begin position="163"/>
        <end position="212"/>
    </location>
</feature>
<dbReference type="PANTHER" id="PTHR15651:SF7">
    <property type="entry name" value="ARMADILLO REPEAT-CONTAINING PROTEIN 8"/>
    <property type="match status" value="1"/>
</dbReference>
<dbReference type="PANTHER" id="PTHR15651">
    <property type="entry name" value="ARMADILLO REPEAT-CONTAINING PROTEIN 8"/>
    <property type="match status" value="1"/>
</dbReference>
<dbReference type="InterPro" id="IPR016024">
    <property type="entry name" value="ARM-type_fold"/>
</dbReference>
<sequence length="348" mass="36595">MAVLCDQREAPARVGGDSRGNTREIGLPLLRLAQGEISRLWRLFVVGILEAKLPAACLHSEASGHCFHSKTKVEGSPAALKHGAERSLEVGDAPAGGADGAAELRRRRHPAGGGGDGGGEEEEAALVRAIREVKNQIIGNKTKKLLYLELGAVPKIAAALVSPPPPPLSSSRPPPPSAASPAGSRTGPAPSSAPASSPPHPPPLSPGREGNHDVVDAAARSLKMIFQSTVAPKYDVLQEKNMNFLLSLLNSENENVTELAATIITHSCQRNIEQMALADAGVLQRLTSLLGGFLNQRDACLQSITAIVKNNSKVASKFVIMANGKAFNSLVELTKDRNHGQDCLPVYA</sequence>
<evidence type="ECO:0000256" key="4">
    <source>
        <dbReference type="ARBA" id="ARBA00022737"/>
    </source>
</evidence>
<dbReference type="GO" id="GO:0005737">
    <property type="term" value="C:cytoplasm"/>
    <property type="evidence" value="ECO:0007669"/>
    <property type="project" value="UniProtKB-SubCell"/>
</dbReference>
<name>A0A6V7Q3R9_ANACO</name>
<dbReference type="InterPro" id="IPR011989">
    <property type="entry name" value="ARM-like"/>
</dbReference>
<reference evidence="7" key="1">
    <citation type="submission" date="2020-07" db="EMBL/GenBank/DDBJ databases">
        <authorList>
            <person name="Lin J."/>
        </authorList>
    </citation>
    <scope>NUCLEOTIDE SEQUENCE</scope>
</reference>
<feature type="compositionally biased region" description="Pro residues" evidence="6">
    <location>
        <begin position="196"/>
        <end position="205"/>
    </location>
</feature>
<evidence type="ECO:0000256" key="1">
    <source>
        <dbReference type="ARBA" id="ARBA00004123"/>
    </source>
</evidence>
<feature type="compositionally biased region" description="Low complexity" evidence="6">
    <location>
        <begin position="179"/>
        <end position="195"/>
    </location>
</feature>
<dbReference type="AlphaFoldDB" id="A0A6V7Q3R9"/>
<gene>
    <name evidence="7" type="ORF">CB5_LOCUS20871</name>
</gene>
<feature type="compositionally biased region" description="Basic and acidic residues" evidence="6">
    <location>
        <begin position="1"/>
        <end position="11"/>
    </location>
</feature>
<feature type="compositionally biased region" description="Pro residues" evidence="6">
    <location>
        <begin position="163"/>
        <end position="178"/>
    </location>
</feature>
<dbReference type="GO" id="GO:0005634">
    <property type="term" value="C:nucleus"/>
    <property type="evidence" value="ECO:0007669"/>
    <property type="project" value="UniProtKB-SubCell"/>
</dbReference>
<dbReference type="EMBL" id="LR862132">
    <property type="protein sequence ID" value="CAD1837660.1"/>
    <property type="molecule type" value="Genomic_DNA"/>
</dbReference>
<dbReference type="GO" id="GO:0034657">
    <property type="term" value="C:GID complex"/>
    <property type="evidence" value="ECO:0007669"/>
    <property type="project" value="TreeGrafter"/>
</dbReference>